<evidence type="ECO:0000313" key="1">
    <source>
        <dbReference type="EMBL" id="CAH1396071.1"/>
    </source>
</evidence>
<proteinExistence type="predicted"/>
<protein>
    <submittedName>
        <fullName evidence="1">Uncharacterized protein</fullName>
    </submittedName>
</protein>
<gene>
    <name evidence="1" type="ORF">NEZAVI_LOCUS6212</name>
</gene>
<dbReference type="AlphaFoldDB" id="A0A9P0MLU3"/>
<dbReference type="OrthoDB" id="6628782at2759"/>
<keyword evidence="2" id="KW-1185">Reference proteome</keyword>
<sequence length="167" mass="18091">MSVLPQTTGFALVLFIVGGSSFNLDTQLYTKYRGDPGSMFGFSVSMHREAGFYLAFKDLTSLLKFGISIDKEGSDDDSHADVETLVIAWQVPFLDRSGVVSSGVVTGKWGVPYGTLPHIFLLIGLTTRDSGPPHWEWGGLAQDPWYLGPQVRLEKLGEGTCRCAGGA</sequence>
<reference evidence="1" key="1">
    <citation type="submission" date="2022-01" db="EMBL/GenBank/DDBJ databases">
        <authorList>
            <person name="King R."/>
        </authorList>
    </citation>
    <scope>NUCLEOTIDE SEQUENCE</scope>
</reference>
<accession>A0A9P0MLU3</accession>
<dbReference type="EMBL" id="OV725079">
    <property type="protein sequence ID" value="CAH1396071.1"/>
    <property type="molecule type" value="Genomic_DNA"/>
</dbReference>
<organism evidence="1 2">
    <name type="scientific">Nezara viridula</name>
    <name type="common">Southern green stink bug</name>
    <name type="synonym">Cimex viridulus</name>
    <dbReference type="NCBI Taxonomy" id="85310"/>
    <lineage>
        <taxon>Eukaryota</taxon>
        <taxon>Metazoa</taxon>
        <taxon>Ecdysozoa</taxon>
        <taxon>Arthropoda</taxon>
        <taxon>Hexapoda</taxon>
        <taxon>Insecta</taxon>
        <taxon>Pterygota</taxon>
        <taxon>Neoptera</taxon>
        <taxon>Paraneoptera</taxon>
        <taxon>Hemiptera</taxon>
        <taxon>Heteroptera</taxon>
        <taxon>Panheteroptera</taxon>
        <taxon>Pentatomomorpha</taxon>
        <taxon>Pentatomoidea</taxon>
        <taxon>Pentatomidae</taxon>
        <taxon>Pentatominae</taxon>
        <taxon>Nezara</taxon>
    </lineage>
</organism>
<evidence type="ECO:0000313" key="2">
    <source>
        <dbReference type="Proteomes" id="UP001152798"/>
    </source>
</evidence>
<name>A0A9P0MLU3_NEZVI</name>
<dbReference type="Proteomes" id="UP001152798">
    <property type="component" value="Chromosome 3"/>
</dbReference>